<dbReference type="GO" id="GO:0005829">
    <property type="term" value="C:cytosol"/>
    <property type="evidence" value="ECO:0007669"/>
    <property type="project" value="TreeGrafter"/>
</dbReference>
<accession>A0A942EAU4</accession>
<dbReference type="Pfam" id="PF03966">
    <property type="entry name" value="Trm112p"/>
    <property type="match status" value="1"/>
</dbReference>
<dbReference type="SUPFAM" id="SSF158997">
    <property type="entry name" value="Trm112p-like"/>
    <property type="match status" value="1"/>
</dbReference>
<dbReference type="PANTHER" id="PTHR33505:SF4">
    <property type="entry name" value="PROTEIN PREY, MITOCHONDRIAL"/>
    <property type="match status" value="1"/>
</dbReference>
<dbReference type="Proteomes" id="UP000678281">
    <property type="component" value="Unassembled WGS sequence"/>
</dbReference>
<dbReference type="AlphaFoldDB" id="A0A942EAU4"/>
<evidence type="ECO:0000313" key="2">
    <source>
        <dbReference type="Proteomes" id="UP000678281"/>
    </source>
</evidence>
<reference evidence="1" key="1">
    <citation type="submission" date="2021-04" db="EMBL/GenBank/DDBJ databases">
        <title>Devosia litorisediminis sp. nov., isolated from a sand dune.</title>
        <authorList>
            <person name="Park S."/>
            <person name="Yoon J.-H."/>
        </authorList>
    </citation>
    <scope>NUCLEOTIDE SEQUENCE</scope>
    <source>
        <strain evidence="1">BSSL-BM10</strain>
    </source>
</reference>
<protein>
    <submittedName>
        <fullName evidence="1">Trm112 family protein</fullName>
    </submittedName>
</protein>
<dbReference type="RefSeq" id="WP_212660144.1">
    <property type="nucleotide sequence ID" value="NZ_JAGXTP010000004.1"/>
</dbReference>
<dbReference type="PANTHER" id="PTHR33505">
    <property type="entry name" value="ZGC:162634"/>
    <property type="match status" value="1"/>
</dbReference>
<organism evidence="1 2">
    <name type="scientific">Devosia litorisediminis</name>
    <dbReference type="NCBI Taxonomy" id="2829817"/>
    <lineage>
        <taxon>Bacteria</taxon>
        <taxon>Pseudomonadati</taxon>
        <taxon>Pseudomonadota</taxon>
        <taxon>Alphaproteobacteria</taxon>
        <taxon>Hyphomicrobiales</taxon>
        <taxon>Devosiaceae</taxon>
        <taxon>Devosia</taxon>
    </lineage>
</organism>
<keyword evidence="2" id="KW-1185">Reference proteome</keyword>
<dbReference type="Gene3D" id="2.20.25.10">
    <property type="match status" value="1"/>
</dbReference>
<gene>
    <name evidence="1" type="ORF">KD146_17525</name>
</gene>
<dbReference type="InterPro" id="IPR005651">
    <property type="entry name" value="Trm112-like"/>
</dbReference>
<name>A0A942EAU4_9HYPH</name>
<proteinExistence type="predicted"/>
<comment type="caution">
    <text evidence="1">The sequence shown here is derived from an EMBL/GenBank/DDBJ whole genome shotgun (WGS) entry which is preliminary data.</text>
</comment>
<evidence type="ECO:0000313" key="1">
    <source>
        <dbReference type="EMBL" id="MBS3850502.1"/>
    </source>
</evidence>
<sequence>MANSPANPRHVFDIKTLEMLVCPLTKTRLTLSPDRTELISVAARLAFPITRGVPLLSLDESRSVDPEALRRLPDLGGDGDER</sequence>
<dbReference type="EMBL" id="JAGXTP010000004">
    <property type="protein sequence ID" value="MBS3850502.1"/>
    <property type="molecule type" value="Genomic_DNA"/>
</dbReference>